<reference evidence="1 2" key="1">
    <citation type="journal article" date="2012" name="BMC Genomics">
        <title>Sequencing the genome of Marssonina brunnea reveals fungus-poplar co-evolution.</title>
        <authorList>
            <person name="Zhu S."/>
            <person name="Cao Y.-Z."/>
            <person name="Jiang C."/>
            <person name="Tan B.-Y."/>
            <person name="Wang Z."/>
            <person name="Feng S."/>
            <person name="Zhang L."/>
            <person name="Su X.-H."/>
            <person name="Brejova B."/>
            <person name="Vinar T."/>
            <person name="Xu M."/>
            <person name="Wang M.-X."/>
            <person name="Zhang S.-G."/>
            <person name="Huang M.-R."/>
            <person name="Wu R."/>
            <person name="Zhou Y."/>
        </authorList>
    </citation>
    <scope>NUCLEOTIDE SEQUENCE [LARGE SCALE GENOMIC DNA]</scope>
    <source>
        <strain evidence="1 2">MB_m1</strain>
    </source>
</reference>
<dbReference type="EMBL" id="JH921454">
    <property type="protein sequence ID" value="EKD12766.1"/>
    <property type="molecule type" value="Genomic_DNA"/>
</dbReference>
<evidence type="ECO:0000313" key="2">
    <source>
        <dbReference type="Proteomes" id="UP000006753"/>
    </source>
</evidence>
<dbReference type="SUPFAM" id="SSF75169">
    <property type="entry name" value="DsrEFH-like"/>
    <property type="match status" value="1"/>
</dbReference>
<dbReference type="OrthoDB" id="3503295at2759"/>
<dbReference type="InterPro" id="IPR027396">
    <property type="entry name" value="DsrEFH-like"/>
</dbReference>
<protein>
    <submittedName>
        <fullName evidence="1">Pyridine nucleotide-disulfide oxidoreductase</fullName>
    </submittedName>
</protein>
<dbReference type="InterPro" id="IPR036868">
    <property type="entry name" value="TusA-like_sf"/>
</dbReference>
<dbReference type="KEGG" id="mbe:MBM_08995"/>
<dbReference type="InterPro" id="IPR003787">
    <property type="entry name" value="Sulphur_relay_DsrE/F-like"/>
</dbReference>
<dbReference type="Gene3D" id="3.40.1260.10">
    <property type="entry name" value="DsrEFH-like"/>
    <property type="match status" value="1"/>
</dbReference>
<dbReference type="Proteomes" id="UP000006753">
    <property type="component" value="Unassembled WGS sequence"/>
</dbReference>
<sequence length="236" mass="25891">MVGKTVTFEATRPLVVDATHTLASPIVLSSLRQDLASLNPEDIAELVIRNNKGLFRDVCIWCERTGNDMIASEHANDNLDVHCLIQKGEGMSLSGRRKMVVVVGTAELEKAVGVLEKALGGAVMGMEVLIWFEGSGVRIVREGYRPLVGGVFGRLWTRAVEGCLRKMGRPLPREAINILEELGASFFVCGPSLERFGVREEELSVKNFELGSIVMLVDMLDKADVALFSSSKFERP</sequence>
<dbReference type="GeneID" id="18764930"/>
<proteinExistence type="predicted"/>
<evidence type="ECO:0000313" key="1">
    <source>
        <dbReference type="EMBL" id="EKD12766.1"/>
    </source>
</evidence>
<keyword evidence="2" id="KW-1185">Reference proteome</keyword>
<dbReference type="Gene3D" id="3.30.110.40">
    <property type="entry name" value="TusA-like domain"/>
    <property type="match status" value="1"/>
</dbReference>
<dbReference type="Pfam" id="PF02635">
    <property type="entry name" value="DsrE"/>
    <property type="match status" value="1"/>
</dbReference>
<organism evidence="1 2">
    <name type="scientific">Marssonina brunnea f. sp. multigermtubi (strain MB_m1)</name>
    <name type="common">Marssonina leaf spot fungus</name>
    <dbReference type="NCBI Taxonomy" id="1072389"/>
    <lineage>
        <taxon>Eukaryota</taxon>
        <taxon>Fungi</taxon>
        <taxon>Dikarya</taxon>
        <taxon>Ascomycota</taxon>
        <taxon>Pezizomycotina</taxon>
        <taxon>Leotiomycetes</taxon>
        <taxon>Helotiales</taxon>
        <taxon>Drepanopezizaceae</taxon>
        <taxon>Drepanopeziza</taxon>
    </lineage>
</organism>
<dbReference type="HOGENOM" id="CLU_094970_0_0_1"/>
<dbReference type="InParanoid" id="K1WIU9"/>
<gene>
    <name evidence="1" type="ORF">MBM_08995</name>
</gene>
<name>K1WIU9_MARBU</name>
<dbReference type="AlphaFoldDB" id="K1WIU9"/>
<accession>K1WIU9</accession>
<dbReference type="RefSeq" id="XP_007296884.1">
    <property type="nucleotide sequence ID" value="XM_007296822.1"/>
</dbReference>